<dbReference type="HOGENOM" id="CLU_2996234_0_0_1"/>
<protein>
    <submittedName>
        <fullName evidence="1">Uncharacterized protein</fullName>
    </submittedName>
</protein>
<name>A0A067N0J1_BOTB1</name>
<reference evidence="2" key="1">
    <citation type="journal article" date="2014" name="Proc. Natl. Acad. Sci. U.S.A.">
        <title>Extensive sampling of basidiomycete genomes demonstrates inadequacy of the white-rot/brown-rot paradigm for wood decay fungi.</title>
        <authorList>
            <person name="Riley R."/>
            <person name="Salamov A.A."/>
            <person name="Brown D.W."/>
            <person name="Nagy L.G."/>
            <person name="Floudas D."/>
            <person name="Held B.W."/>
            <person name="Levasseur A."/>
            <person name="Lombard V."/>
            <person name="Morin E."/>
            <person name="Otillar R."/>
            <person name="Lindquist E.A."/>
            <person name="Sun H."/>
            <person name="LaButti K.M."/>
            <person name="Schmutz J."/>
            <person name="Jabbour D."/>
            <person name="Luo H."/>
            <person name="Baker S.E."/>
            <person name="Pisabarro A.G."/>
            <person name="Walton J.D."/>
            <person name="Blanchette R.A."/>
            <person name="Henrissat B."/>
            <person name="Martin F."/>
            <person name="Cullen D."/>
            <person name="Hibbett D.S."/>
            <person name="Grigoriev I.V."/>
        </authorList>
    </citation>
    <scope>NUCLEOTIDE SEQUENCE [LARGE SCALE GENOMIC DNA]</scope>
    <source>
        <strain evidence="2">FD-172 SS1</strain>
    </source>
</reference>
<keyword evidence="2" id="KW-1185">Reference proteome</keyword>
<gene>
    <name evidence="1" type="ORF">BOTBODRAFT_205673</name>
</gene>
<proteinExistence type="predicted"/>
<dbReference type="AlphaFoldDB" id="A0A067N0J1"/>
<sequence length="57" mass="6648">MTSCLIKSLIYKPYPTYRQLLSDLTKLLNSCKRRPKEAQTAQLHASHPLRLDECFIL</sequence>
<evidence type="ECO:0000313" key="1">
    <source>
        <dbReference type="EMBL" id="KDQ21523.1"/>
    </source>
</evidence>
<dbReference type="Gene3D" id="3.40.50.12660">
    <property type="match status" value="1"/>
</dbReference>
<accession>A0A067N0J1</accession>
<organism evidence="1 2">
    <name type="scientific">Botryobasidium botryosum (strain FD-172 SS1)</name>
    <dbReference type="NCBI Taxonomy" id="930990"/>
    <lineage>
        <taxon>Eukaryota</taxon>
        <taxon>Fungi</taxon>
        <taxon>Dikarya</taxon>
        <taxon>Basidiomycota</taxon>
        <taxon>Agaricomycotina</taxon>
        <taxon>Agaricomycetes</taxon>
        <taxon>Cantharellales</taxon>
        <taxon>Botryobasidiaceae</taxon>
        <taxon>Botryobasidium</taxon>
    </lineage>
</organism>
<dbReference type="Proteomes" id="UP000027195">
    <property type="component" value="Unassembled WGS sequence"/>
</dbReference>
<dbReference type="InParanoid" id="A0A067N0J1"/>
<dbReference type="EMBL" id="KL198016">
    <property type="protein sequence ID" value="KDQ21523.1"/>
    <property type="molecule type" value="Genomic_DNA"/>
</dbReference>
<evidence type="ECO:0000313" key="2">
    <source>
        <dbReference type="Proteomes" id="UP000027195"/>
    </source>
</evidence>